<evidence type="ECO:0000313" key="1">
    <source>
        <dbReference type="Ensembl" id="ENSAOWP00000002875.1"/>
    </source>
</evidence>
<reference evidence="1" key="2">
    <citation type="submission" date="2025-09" db="UniProtKB">
        <authorList>
            <consortium name="Ensembl"/>
        </authorList>
    </citation>
    <scope>IDENTIFICATION</scope>
</reference>
<name>A0A8B9NV45_APTOW</name>
<dbReference type="Proteomes" id="UP000694424">
    <property type="component" value="Unplaced"/>
</dbReference>
<protein>
    <submittedName>
        <fullName evidence="1">Uncharacterized protein</fullName>
    </submittedName>
</protein>
<dbReference type="Ensembl" id="ENSAOWT00000003298.1">
    <property type="protein sequence ID" value="ENSAOWP00000002875.1"/>
    <property type="gene ID" value="ENSAOWG00000002061.1"/>
</dbReference>
<proteinExistence type="predicted"/>
<evidence type="ECO:0000313" key="2">
    <source>
        <dbReference type="Proteomes" id="UP000694424"/>
    </source>
</evidence>
<keyword evidence="2" id="KW-1185">Reference proteome</keyword>
<sequence>MSEQMTLCGTLKGHDGWVMQIATTLQFLDRIFSASHDKTIMMTAPCISGTSSQAPPPTALWARLRMC</sequence>
<reference evidence="1" key="1">
    <citation type="submission" date="2025-08" db="UniProtKB">
        <authorList>
            <consortium name="Ensembl"/>
        </authorList>
    </citation>
    <scope>IDENTIFICATION</scope>
</reference>
<dbReference type="AlphaFoldDB" id="A0A8B9NV45"/>
<organism evidence="1 2">
    <name type="scientific">Apteryx owenii</name>
    <name type="common">Little spotted kiwi</name>
    <dbReference type="NCBI Taxonomy" id="8824"/>
    <lineage>
        <taxon>Eukaryota</taxon>
        <taxon>Metazoa</taxon>
        <taxon>Chordata</taxon>
        <taxon>Craniata</taxon>
        <taxon>Vertebrata</taxon>
        <taxon>Euteleostomi</taxon>
        <taxon>Archelosauria</taxon>
        <taxon>Archosauria</taxon>
        <taxon>Dinosauria</taxon>
        <taxon>Saurischia</taxon>
        <taxon>Theropoda</taxon>
        <taxon>Coelurosauria</taxon>
        <taxon>Aves</taxon>
        <taxon>Palaeognathae</taxon>
        <taxon>Apterygiformes</taxon>
        <taxon>Apterygidae</taxon>
        <taxon>Apteryx</taxon>
    </lineage>
</organism>
<accession>A0A8B9NV45</accession>